<dbReference type="InterPro" id="IPR029057">
    <property type="entry name" value="PRTase-like"/>
</dbReference>
<organism evidence="3 4">
    <name type="scientific">Spongiibacter thalassae</name>
    <dbReference type="NCBI Taxonomy" id="2721624"/>
    <lineage>
        <taxon>Bacteria</taxon>
        <taxon>Pseudomonadati</taxon>
        <taxon>Pseudomonadota</taxon>
        <taxon>Gammaproteobacteria</taxon>
        <taxon>Cellvibrionales</taxon>
        <taxon>Spongiibacteraceae</taxon>
        <taxon>Spongiibacter</taxon>
    </lineage>
</organism>
<dbReference type="Gene3D" id="3.40.50.2020">
    <property type="match status" value="1"/>
</dbReference>
<evidence type="ECO:0000259" key="2">
    <source>
        <dbReference type="Pfam" id="PF00156"/>
    </source>
</evidence>
<feature type="domain" description="Phosphoribosyltransferase" evidence="2">
    <location>
        <begin position="19"/>
        <end position="118"/>
    </location>
</feature>
<comment type="similarity">
    <text evidence="1">Belongs to the ComF/GntX family.</text>
</comment>
<accession>A0ABX1GN08</accession>
<keyword evidence="4" id="KW-1185">Reference proteome</keyword>
<dbReference type="InterPro" id="IPR000836">
    <property type="entry name" value="PRTase_dom"/>
</dbReference>
<dbReference type="PANTHER" id="PTHR47505:SF1">
    <property type="entry name" value="DNA UTILIZATION PROTEIN YHGH"/>
    <property type="match status" value="1"/>
</dbReference>
<gene>
    <name evidence="3" type="ORF">HCU74_19125</name>
</gene>
<dbReference type="RefSeq" id="WP_168452034.1">
    <property type="nucleotide sequence ID" value="NZ_JAAWWK010000008.1"/>
</dbReference>
<proteinExistence type="inferred from homology"/>
<dbReference type="SUPFAM" id="SSF53271">
    <property type="entry name" value="PRTase-like"/>
    <property type="match status" value="1"/>
</dbReference>
<dbReference type="PANTHER" id="PTHR47505">
    <property type="entry name" value="DNA UTILIZATION PROTEIN YHGH"/>
    <property type="match status" value="1"/>
</dbReference>
<name>A0ABX1GN08_9GAMM</name>
<reference evidence="3 4" key="1">
    <citation type="submission" date="2020-04" db="EMBL/GenBank/DDBJ databases">
        <authorList>
            <person name="Yoon J."/>
        </authorList>
    </citation>
    <scope>NUCLEOTIDE SEQUENCE [LARGE SCALE GENOMIC DNA]</scope>
    <source>
        <strain evidence="3 4">KMU-166</strain>
    </source>
</reference>
<evidence type="ECO:0000256" key="1">
    <source>
        <dbReference type="ARBA" id="ARBA00008007"/>
    </source>
</evidence>
<dbReference type="InterPro" id="IPR051910">
    <property type="entry name" value="ComF/GntX_DNA_util-trans"/>
</dbReference>
<evidence type="ECO:0000313" key="4">
    <source>
        <dbReference type="Proteomes" id="UP000765845"/>
    </source>
</evidence>
<dbReference type="Proteomes" id="UP000765845">
    <property type="component" value="Unassembled WGS sequence"/>
</dbReference>
<comment type="caution">
    <text evidence="3">The sequence shown here is derived from an EMBL/GenBank/DDBJ whole genome shotgun (WGS) entry which is preliminary data.</text>
</comment>
<dbReference type="Pfam" id="PF00156">
    <property type="entry name" value="Pribosyltran"/>
    <property type="match status" value="1"/>
</dbReference>
<dbReference type="EMBL" id="JAAWWK010000008">
    <property type="protein sequence ID" value="NKI19524.1"/>
    <property type="molecule type" value="Genomic_DNA"/>
</dbReference>
<protein>
    <submittedName>
        <fullName evidence="3">ComF family protein</fullName>
    </submittedName>
</protein>
<sequence>MPVPLHRQRRWTRGFNQSRLLAETWSKALDIRLHDDLYRRRDTPSQQGLSAIQRRRNLRGAFAISHPELVSGKHIALVDDVMTTGTTANALAAILLRAGATRVDIWCLARTPAPARRDQQE</sequence>
<dbReference type="CDD" id="cd06223">
    <property type="entry name" value="PRTases_typeI"/>
    <property type="match status" value="1"/>
</dbReference>
<evidence type="ECO:0000313" key="3">
    <source>
        <dbReference type="EMBL" id="NKI19524.1"/>
    </source>
</evidence>